<gene>
    <name evidence="3" type="primary">gb06799</name>
    <name evidence="3" type="ORF">PR202_gb06799</name>
</gene>
<evidence type="ECO:0000259" key="1">
    <source>
        <dbReference type="Pfam" id="PF14694"/>
    </source>
</evidence>
<dbReference type="PANTHER" id="PTHR16057:SF1">
    <property type="entry name" value="PROTEIN LINES HOMOLOG 1"/>
    <property type="match status" value="1"/>
</dbReference>
<evidence type="ECO:0008006" key="5">
    <source>
        <dbReference type="Google" id="ProtNLM"/>
    </source>
</evidence>
<accession>A0AAV5EBE4</accession>
<dbReference type="InterPro" id="IPR029415">
    <property type="entry name" value="Lines_C"/>
</dbReference>
<reference evidence="3" key="2">
    <citation type="submission" date="2021-12" db="EMBL/GenBank/DDBJ databases">
        <title>Resequencing data analysis of finger millet.</title>
        <authorList>
            <person name="Hatakeyama M."/>
            <person name="Aluri S."/>
            <person name="Balachadran M.T."/>
            <person name="Sivarajan S.R."/>
            <person name="Poveda L."/>
            <person name="Shimizu-Inatsugi R."/>
            <person name="Schlapbach R."/>
            <person name="Sreeman S.M."/>
            <person name="Shimizu K.K."/>
        </authorList>
    </citation>
    <scope>NUCLEOTIDE SEQUENCE</scope>
</reference>
<feature type="domain" description="Protein Lines C-terminal" evidence="2">
    <location>
        <begin position="170"/>
        <end position="206"/>
    </location>
</feature>
<dbReference type="Pfam" id="PF14695">
    <property type="entry name" value="LINES_C"/>
    <property type="match status" value="1"/>
</dbReference>
<protein>
    <recommendedName>
        <fullName evidence="5">Protein Lines C-terminal domain-containing protein</fullName>
    </recommendedName>
</protein>
<name>A0AAV5EBE4_ELECO</name>
<dbReference type="InterPro" id="IPR032794">
    <property type="entry name" value="LINES_N"/>
</dbReference>
<reference evidence="3" key="1">
    <citation type="journal article" date="2018" name="DNA Res.">
        <title>Multiple hybrid de novo genome assembly of finger millet, an orphan allotetraploid crop.</title>
        <authorList>
            <person name="Hatakeyama M."/>
            <person name="Aluri S."/>
            <person name="Balachadran M.T."/>
            <person name="Sivarajan S.R."/>
            <person name="Patrignani A."/>
            <person name="Gruter S."/>
            <person name="Poveda L."/>
            <person name="Shimizu-Inatsugi R."/>
            <person name="Baeten J."/>
            <person name="Francoijs K.J."/>
            <person name="Nataraja K.N."/>
            <person name="Reddy Y.A.N."/>
            <person name="Phadnis S."/>
            <person name="Ravikumar R.L."/>
            <person name="Schlapbach R."/>
            <person name="Sreeman S.M."/>
            <person name="Shimizu K.K."/>
        </authorList>
    </citation>
    <scope>NUCLEOTIDE SEQUENCE</scope>
</reference>
<evidence type="ECO:0000259" key="2">
    <source>
        <dbReference type="Pfam" id="PF14695"/>
    </source>
</evidence>
<dbReference type="PANTHER" id="PTHR16057">
    <property type="entry name" value="WINS1, 2 PROTEIN"/>
    <property type="match status" value="1"/>
</dbReference>
<feature type="domain" description="Protein Lines N-terminal" evidence="1">
    <location>
        <begin position="55"/>
        <end position="126"/>
    </location>
</feature>
<evidence type="ECO:0000313" key="3">
    <source>
        <dbReference type="EMBL" id="GJN19516.1"/>
    </source>
</evidence>
<dbReference type="AlphaFoldDB" id="A0AAV5EBE4"/>
<dbReference type="EMBL" id="BQKI01000074">
    <property type="protein sequence ID" value="GJN19516.1"/>
    <property type="molecule type" value="Genomic_DNA"/>
</dbReference>
<keyword evidence="4" id="KW-1185">Reference proteome</keyword>
<proteinExistence type="predicted"/>
<dbReference type="InterPro" id="IPR024875">
    <property type="entry name" value="Protein_Lines"/>
</dbReference>
<dbReference type="Proteomes" id="UP001054889">
    <property type="component" value="Unassembled WGS sequence"/>
</dbReference>
<evidence type="ECO:0000313" key="4">
    <source>
        <dbReference type="Proteomes" id="UP001054889"/>
    </source>
</evidence>
<dbReference type="Pfam" id="PF14694">
    <property type="entry name" value="LINES_N"/>
    <property type="match status" value="1"/>
</dbReference>
<comment type="caution">
    <text evidence="3">The sequence shown here is derived from an EMBL/GenBank/DDBJ whole genome shotgun (WGS) entry which is preliminary data.</text>
</comment>
<organism evidence="3 4">
    <name type="scientific">Eleusine coracana subsp. coracana</name>
    <dbReference type="NCBI Taxonomy" id="191504"/>
    <lineage>
        <taxon>Eukaryota</taxon>
        <taxon>Viridiplantae</taxon>
        <taxon>Streptophyta</taxon>
        <taxon>Embryophyta</taxon>
        <taxon>Tracheophyta</taxon>
        <taxon>Spermatophyta</taxon>
        <taxon>Magnoliopsida</taxon>
        <taxon>Liliopsida</taxon>
        <taxon>Poales</taxon>
        <taxon>Poaceae</taxon>
        <taxon>PACMAD clade</taxon>
        <taxon>Chloridoideae</taxon>
        <taxon>Cynodonteae</taxon>
        <taxon>Eleusininae</taxon>
        <taxon>Eleusine</taxon>
    </lineage>
</organism>
<sequence length="211" mass="24348">MYVKLVDILPKIAASLQEQHHGPKSLYQYSKHKILDDMLFSILLQLFDAPLISKKTDSMKATELIGAKMFSSLFDPVHLFHLLLKLLHYDHLVLVDYLISKDVGVDCAQYLLRCLRLISQSWHDFADGSVYETKIMKLTCKRQRTSKDTNGARCSSNKEEMSTQKLFFSAKACLLSLKRTVEDLQKKSLFPYNPRPLIRSLTRFEELCEQG</sequence>